<dbReference type="RefSeq" id="WP_084333765.1">
    <property type="nucleotide sequence ID" value="NZ_CBKZNZ010000007.1"/>
</dbReference>
<dbReference type="Pfam" id="PF06127">
    <property type="entry name" value="Mpo1-like"/>
    <property type="match status" value="1"/>
</dbReference>
<dbReference type="EMBL" id="FNFD01000003">
    <property type="protein sequence ID" value="SDJ88080.1"/>
    <property type="molecule type" value="Genomic_DNA"/>
</dbReference>
<evidence type="ECO:0000313" key="3">
    <source>
        <dbReference type="Proteomes" id="UP000198706"/>
    </source>
</evidence>
<dbReference type="STRING" id="137658.SAMN05216186_103139"/>
<evidence type="ECO:0000313" key="2">
    <source>
        <dbReference type="EMBL" id="SDJ88080.1"/>
    </source>
</evidence>
<dbReference type="Proteomes" id="UP000198706">
    <property type="component" value="Unassembled WGS sequence"/>
</dbReference>
<proteinExistence type="predicted"/>
<keyword evidence="1" id="KW-0812">Transmembrane</keyword>
<organism evidence="2 3">
    <name type="scientific">Pseudomonas indica</name>
    <dbReference type="NCBI Taxonomy" id="137658"/>
    <lineage>
        <taxon>Bacteria</taxon>
        <taxon>Pseudomonadati</taxon>
        <taxon>Pseudomonadota</taxon>
        <taxon>Gammaproteobacteria</taxon>
        <taxon>Pseudomonadales</taxon>
        <taxon>Pseudomonadaceae</taxon>
        <taxon>Pseudomonas</taxon>
    </lineage>
</organism>
<feature type="transmembrane region" description="Helical" evidence="1">
    <location>
        <begin position="56"/>
        <end position="74"/>
    </location>
</feature>
<protein>
    <recommendedName>
        <fullName evidence="4">Phage terminase, small subunit</fullName>
    </recommendedName>
</protein>
<evidence type="ECO:0000256" key="1">
    <source>
        <dbReference type="SAM" id="Phobius"/>
    </source>
</evidence>
<sequence>MAVKRHPHPLNWQWRGYATNHRHPTNLVLHLIAVPLFILSTLLLLTALFQLRLLPLLLGVIGLFAALALQQHGHRLEEHAPEPFLDRQDAVERLLMEQFVTFPRFLLSGGWWRAWKNRRR</sequence>
<gene>
    <name evidence="2" type="ORF">SAMN05216186_103139</name>
</gene>
<dbReference type="InterPro" id="IPR009305">
    <property type="entry name" value="Mpo1-like"/>
</dbReference>
<name>A0A1G8XE78_9PSED</name>
<evidence type="ECO:0008006" key="4">
    <source>
        <dbReference type="Google" id="ProtNLM"/>
    </source>
</evidence>
<feature type="transmembrane region" description="Helical" evidence="1">
    <location>
        <begin position="27"/>
        <end position="49"/>
    </location>
</feature>
<dbReference type="AlphaFoldDB" id="A0A1G8XE78"/>
<reference evidence="2 3" key="1">
    <citation type="submission" date="2016-10" db="EMBL/GenBank/DDBJ databases">
        <authorList>
            <person name="de Groot N.N."/>
        </authorList>
    </citation>
    <scope>NUCLEOTIDE SEQUENCE [LARGE SCALE GENOMIC DNA]</scope>
    <source>
        <strain evidence="2 3">JCM 21544</strain>
    </source>
</reference>
<keyword evidence="1" id="KW-0472">Membrane</keyword>
<dbReference type="OrthoDB" id="574431at2"/>
<keyword evidence="1" id="KW-1133">Transmembrane helix</keyword>
<keyword evidence="3" id="KW-1185">Reference proteome</keyword>
<accession>A0A1G8XE78</accession>